<name>A0A2K0TNB2_TRIHA</name>
<dbReference type="InterPro" id="IPR052337">
    <property type="entry name" value="SAT4-like"/>
</dbReference>
<evidence type="ECO:0000256" key="6">
    <source>
        <dbReference type="SAM" id="Phobius"/>
    </source>
</evidence>
<proteinExistence type="inferred from homology"/>
<evidence type="ECO:0000256" key="3">
    <source>
        <dbReference type="ARBA" id="ARBA00022989"/>
    </source>
</evidence>
<comment type="similarity">
    <text evidence="5">Belongs to the SAT4 family.</text>
</comment>
<evidence type="ECO:0000256" key="1">
    <source>
        <dbReference type="ARBA" id="ARBA00004141"/>
    </source>
</evidence>
<keyword evidence="4 6" id="KW-0472">Membrane</keyword>
<organism evidence="8 9">
    <name type="scientific">Trichoderma harzianum</name>
    <name type="common">Hypocrea lixii</name>
    <dbReference type="NCBI Taxonomy" id="5544"/>
    <lineage>
        <taxon>Eukaryota</taxon>
        <taxon>Fungi</taxon>
        <taxon>Dikarya</taxon>
        <taxon>Ascomycota</taxon>
        <taxon>Pezizomycotina</taxon>
        <taxon>Sordariomycetes</taxon>
        <taxon>Hypocreomycetidae</taxon>
        <taxon>Hypocreales</taxon>
        <taxon>Hypocreaceae</taxon>
        <taxon>Trichoderma</taxon>
    </lineage>
</organism>
<evidence type="ECO:0000313" key="8">
    <source>
        <dbReference type="EMBL" id="PNP47022.1"/>
    </source>
</evidence>
<dbReference type="Pfam" id="PF20684">
    <property type="entry name" value="Fung_rhodopsin"/>
    <property type="match status" value="1"/>
</dbReference>
<dbReference type="AlphaFoldDB" id="A0A2K0TNB2"/>
<dbReference type="PANTHER" id="PTHR33048">
    <property type="entry name" value="PTH11-LIKE INTEGRAL MEMBRANE PROTEIN (AFU_ORTHOLOGUE AFUA_5G11245)"/>
    <property type="match status" value="1"/>
</dbReference>
<sequence>MASLGPPPPGINLQASRAGNLVATWASTWGLAVAAVILRVVCRKLAKIRFWLDDWFIIVSLLFSGGFTFTVTIYMVNNGFCKHIWAGPPDATRDWALGLFTTEFTYTFSLMFIKFSILAFYWRIFSIQFIDKLLLWVLAGMVACWTVASILTSVFQCVPISALWQQFDPVHPTDPSTFTCGVDIHKLFIGKTVPHIITDILILLFPVPYIWGLHLRMSQKIATACVFMLGIL</sequence>
<feature type="domain" description="Rhodopsin" evidence="7">
    <location>
        <begin position="38"/>
        <end position="231"/>
    </location>
</feature>
<evidence type="ECO:0000256" key="5">
    <source>
        <dbReference type="ARBA" id="ARBA00038359"/>
    </source>
</evidence>
<evidence type="ECO:0000313" key="9">
    <source>
        <dbReference type="Proteomes" id="UP000236290"/>
    </source>
</evidence>
<evidence type="ECO:0000256" key="4">
    <source>
        <dbReference type="ARBA" id="ARBA00023136"/>
    </source>
</evidence>
<comment type="subcellular location">
    <subcellularLocation>
        <location evidence="1">Membrane</location>
        <topology evidence="1">Multi-pass membrane protein</topology>
    </subcellularLocation>
</comment>
<accession>A0A2K0TNB2</accession>
<evidence type="ECO:0000256" key="2">
    <source>
        <dbReference type="ARBA" id="ARBA00022692"/>
    </source>
</evidence>
<comment type="caution">
    <text evidence="8">The sequence shown here is derived from an EMBL/GenBank/DDBJ whole genome shotgun (WGS) entry which is preliminary data.</text>
</comment>
<reference evidence="8 9" key="1">
    <citation type="submission" date="2017-02" db="EMBL/GenBank/DDBJ databases">
        <title>Genomes of Trichoderma spp. with biocontrol activity.</title>
        <authorList>
            <person name="Gardiner D."/>
            <person name="Kazan K."/>
            <person name="Vos C."/>
            <person name="Harvey P."/>
        </authorList>
    </citation>
    <scope>NUCLEOTIDE SEQUENCE [LARGE SCALE GENOMIC DNA]</scope>
    <source>
        <strain evidence="8 9">Tr1</strain>
    </source>
</reference>
<protein>
    <recommendedName>
        <fullName evidence="7">Rhodopsin domain-containing protein</fullName>
    </recommendedName>
</protein>
<dbReference type="Proteomes" id="UP000236290">
    <property type="component" value="Unassembled WGS sequence"/>
</dbReference>
<gene>
    <name evidence="8" type="ORF">THARTR1_10527</name>
</gene>
<feature type="transmembrane region" description="Helical" evidence="6">
    <location>
        <begin position="54"/>
        <end position="75"/>
    </location>
</feature>
<feature type="transmembrane region" description="Helical" evidence="6">
    <location>
        <begin position="133"/>
        <end position="155"/>
    </location>
</feature>
<feature type="transmembrane region" description="Helical" evidence="6">
    <location>
        <begin position="22"/>
        <end position="42"/>
    </location>
</feature>
<dbReference type="OrthoDB" id="5417844at2759"/>
<feature type="transmembrane region" description="Helical" evidence="6">
    <location>
        <begin position="192"/>
        <end position="211"/>
    </location>
</feature>
<feature type="transmembrane region" description="Helical" evidence="6">
    <location>
        <begin position="95"/>
        <end position="121"/>
    </location>
</feature>
<dbReference type="EMBL" id="MTYI01000264">
    <property type="protein sequence ID" value="PNP47022.1"/>
    <property type="molecule type" value="Genomic_DNA"/>
</dbReference>
<keyword evidence="2 6" id="KW-0812">Transmembrane</keyword>
<dbReference type="GO" id="GO:0016020">
    <property type="term" value="C:membrane"/>
    <property type="evidence" value="ECO:0007669"/>
    <property type="project" value="UniProtKB-SubCell"/>
</dbReference>
<dbReference type="PANTHER" id="PTHR33048:SF47">
    <property type="entry name" value="INTEGRAL MEMBRANE PROTEIN-RELATED"/>
    <property type="match status" value="1"/>
</dbReference>
<dbReference type="InterPro" id="IPR049326">
    <property type="entry name" value="Rhodopsin_dom_fungi"/>
</dbReference>
<keyword evidence="3 6" id="KW-1133">Transmembrane helix</keyword>
<evidence type="ECO:0000259" key="7">
    <source>
        <dbReference type="Pfam" id="PF20684"/>
    </source>
</evidence>